<protein>
    <recommendedName>
        <fullName evidence="6">MCE family protein</fullName>
    </recommendedName>
</protein>
<dbReference type="PANTHER" id="PTHR33371:SF4">
    <property type="entry name" value="INTERMEMBRANE PHOSPHOLIPID TRANSPORT SYSTEM BINDING PROTEIN MLAD"/>
    <property type="match status" value="1"/>
</dbReference>
<dbReference type="Proteomes" id="UP001428817">
    <property type="component" value="Unassembled WGS sequence"/>
</dbReference>
<evidence type="ECO:0000259" key="3">
    <source>
        <dbReference type="Pfam" id="PF11887"/>
    </source>
</evidence>
<feature type="domain" description="Mce/MlaD" evidence="2">
    <location>
        <begin position="31"/>
        <end position="107"/>
    </location>
</feature>
<keyword evidence="1" id="KW-0812">Transmembrane</keyword>
<gene>
    <name evidence="4" type="ORF">GCM10023321_14720</name>
</gene>
<evidence type="ECO:0000256" key="1">
    <source>
        <dbReference type="SAM" id="Phobius"/>
    </source>
</evidence>
<dbReference type="Pfam" id="PF02470">
    <property type="entry name" value="MlaD"/>
    <property type="match status" value="1"/>
</dbReference>
<dbReference type="InterPro" id="IPR003399">
    <property type="entry name" value="Mce/MlaD"/>
</dbReference>
<accession>A0ABP9PR58</accession>
<name>A0ABP9PR58_9PSEU</name>
<feature type="transmembrane region" description="Helical" evidence="1">
    <location>
        <begin position="6"/>
        <end position="26"/>
    </location>
</feature>
<dbReference type="InterPro" id="IPR024516">
    <property type="entry name" value="Mce_C"/>
</dbReference>
<comment type="caution">
    <text evidence="4">The sequence shown here is derived from an EMBL/GenBank/DDBJ whole genome shotgun (WGS) entry which is preliminary data.</text>
</comment>
<organism evidence="4 5">
    <name type="scientific">Pseudonocardia eucalypti</name>
    <dbReference type="NCBI Taxonomy" id="648755"/>
    <lineage>
        <taxon>Bacteria</taxon>
        <taxon>Bacillati</taxon>
        <taxon>Actinomycetota</taxon>
        <taxon>Actinomycetes</taxon>
        <taxon>Pseudonocardiales</taxon>
        <taxon>Pseudonocardiaceae</taxon>
        <taxon>Pseudonocardia</taxon>
    </lineage>
</organism>
<keyword evidence="1" id="KW-1133">Transmembrane helix</keyword>
<keyword evidence="1" id="KW-0472">Membrane</keyword>
<dbReference type="RefSeq" id="WP_185060990.1">
    <property type="nucleotide sequence ID" value="NZ_BAABJP010000005.1"/>
</dbReference>
<dbReference type="EMBL" id="BAABJP010000005">
    <property type="protein sequence ID" value="GAA5149988.1"/>
    <property type="molecule type" value="Genomic_DNA"/>
</dbReference>
<evidence type="ECO:0000259" key="2">
    <source>
        <dbReference type="Pfam" id="PF02470"/>
    </source>
</evidence>
<keyword evidence="5" id="KW-1185">Reference proteome</keyword>
<dbReference type="InterPro" id="IPR052336">
    <property type="entry name" value="MlaD_Phospholipid_Transporter"/>
</dbReference>
<dbReference type="Pfam" id="PF11887">
    <property type="entry name" value="Mce4_CUP1"/>
    <property type="match status" value="1"/>
</dbReference>
<evidence type="ECO:0000313" key="4">
    <source>
        <dbReference type="EMBL" id="GAA5149988.1"/>
    </source>
</evidence>
<sequence>MPRKLLNSATVLLVAMVVAVWLVVFVGGRGGYTVRVVLPEAIGLYPGSPMQINGMPAGAIESLVTRGDNAIATVAVDAAHAPLHAGTITTVDYRSVLGERYIKIQPGPAGNPALPSGSLIEAGAAQVTVEDLLEAFDPATRATVRSLLPELAQTLEGKEHDVNATVQQAGRTTELLGQVMGAVGQDGPAIREVVTSLRRMADILAARRGELSGSLANLSAVTTSVATKQRQLSGAVSQLPSTLREASHTLGQFGPTADAVVPLLDQLRPGVARLPSVAANLRPVLHDLRPAVADLRPLLVDGRELFGATPAFFDAGTGDGGAVRQLVTTVDRLDTPIAFLRPYTPELTGFFTTWRTVFSNYDSQGHFVPAYLRNSANSVHGPPAPVPGSANNVMPLPGSIVHEPWTDAHGDGMN</sequence>
<reference evidence="5" key="1">
    <citation type="journal article" date="2019" name="Int. J. Syst. Evol. Microbiol.">
        <title>The Global Catalogue of Microorganisms (GCM) 10K type strain sequencing project: providing services to taxonomists for standard genome sequencing and annotation.</title>
        <authorList>
            <consortium name="The Broad Institute Genomics Platform"/>
            <consortium name="The Broad Institute Genome Sequencing Center for Infectious Disease"/>
            <person name="Wu L."/>
            <person name="Ma J."/>
        </authorList>
    </citation>
    <scope>NUCLEOTIDE SEQUENCE [LARGE SCALE GENOMIC DNA]</scope>
    <source>
        <strain evidence="5">JCM 18303</strain>
    </source>
</reference>
<evidence type="ECO:0000313" key="5">
    <source>
        <dbReference type="Proteomes" id="UP001428817"/>
    </source>
</evidence>
<evidence type="ECO:0008006" key="6">
    <source>
        <dbReference type="Google" id="ProtNLM"/>
    </source>
</evidence>
<feature type="domain" description="Mammalian cell entry C-terminal" evidence="3">
    <location>
        <begin position="114"/>
        <end position="288"/>
    </location>
</feature>
<proteinExistence type="predicted"/>
<dbReference type="PANTHER" id="PTHR33371">
    <property type="entry name" value="INTERMEMBRANE PHOSPHOLIPID TRANSPORT SYSTEM BINDING PROTEIN MLAD-RELATED"/>
    <property type="match status" value="1"/>
</dbReference>